<organism evidence="2 3">
    <name type="scientific">Halopseudomonas yangmingensis</name>
    <dbReference type="NCBI Taxonomy" id="1720063"/>
    <lineage>
        <taxon>Bacteria</taxon>
        <taxon>Pseudomonadati</taxon>
        <taxon>Pseudomonadota</taxon>
        <taxon>Gammaproteobacteria</taxon>
        <taxon>Pseudomonadales</taxon>
        <taxon>Pseudomonadaceae</taxon>
        <taxon>Halopseudomonas</taxon>
    </lineage>
</organism>
<dbReference type="STRING" id="1720063.SAMN05216217_102337"/>
<dbReference type="Gene3D" id="3.40.1260.10">
    <property type="entry name" value="DsrEFH-like"/>
    <property type="match status" value="1"/>
</dbReference>
<accession>A0A1I4PHC8</accession>
<dbReference type="Proteomes" id="UP000243629">
    <property type="component" value="Unassembled WGS sequence"/>
</dbReference>
<feature type="signal peptide" evidence="1">
    <location>
        <begin position="1"/>
        <end position="21"/>
    </location>
</feature>
<evidence type="ECO:0000313" key="3">
    <source>
        <dbReference type="Proteomes" id="UP000243629"/>
    </source>
</evidence>
<reference evidence="3" key="1">
    <citation type="submission" date="2016-10" db="EMBL/GenBank/DDBJ databases">
        <authorList>
            <person name="Varghese N."/>
            <person name="Submissions S."/>
        </authorList>
    </citation>
    <scope>NUCLEOTIDE SEQUENCE [LARGE SCALE GENOMIC DNA]</scope>
    <source>
        <strain evidence="3">DSM 24213</strain>
    </source>
</reference>
<feature type="chain" id="PRO_5017311077" description="DsrE/DsrF-like family protein" evidence="1">
    <location>
        <begin position="22"/>
        <end position="141"/>
    </location>
</feature>
<sequence>MRMITTLGAIAALTAAFTAHADNAERHLLLLNSGSLQTQGMALVLGNAIAERGHRVDVLLCDSAGDLALKDAAPAALEPLKASPVQLLGKLQQGGATVSVCALYLPNSPHDSNDLREGITVATPPAIAERMTAADTRVHIF</sequence>
<evidence type="ECO:0000256" key="1">
    <source>
        <dbReference type="SAM" id="SignalP"/>
    </source>
</evidence>
<gene>
    <name evidence="2" type="ORF">SAMN05216217_102337</name>
</gene>
<dbReference type="SUPFAM" id="SSF75169">
    <property type="entry name" value="DsrEFH-like"/>
    <property type="match status" value="1"/>
</dbReference>
<evidence type="ECO:0008006" key="4">
    <source>
        <dbReference type="Google" id="ProtNLM"/>
    </source>
</evidence>
<name>A0A1I4PHC8_9GAMM</name>
<dbReference type="AlphaFoldDB" id="A0A1I4PHC8"/>
<protein>
    <recommendedName>
        <fullName evidence="4">DsrE/DsrF-like family protein</fullName>
    </recommendedName>
</protein>
<proteinExistence type="predicted"/>
<keyword evidence="3" id="KW-1185">Reference proteome</keyword>
<dbReference type="EMBL" id="FOUI01000002">
    <property type="protein sequence ID" value="SFM27222.1"/>
    <property type="molecule type" value="Genomic_DNA"/>
</dbReference>
<dbReference type="RefSeq" id="WP_093472983.1">
    <property type="nucleotide sequence ID" value="NZ_FOUI01000002.1"/>
</dbReference>
<evidence type="ECO:0000313" key="2">
    <source>
        <dbReference type="EMBL" id="SFM27222.1"/>
    </source>
</evidence>
<dbReference type="InterPro" id="IPR027396">
    <property type="entry name" value="DsrEFH-like"/>
</dbReference>
<keyword evidence="1" id="KW-0732">Signal</keyword>
<dbReference type="OrthoDB" id="7361822at2"/>